<keyword evidence="7 9" id="KW-0472">Membrane</keyword>
<dbReference type="GO" id="GO:0006886">
    <property type="term" value="P:intracellular protein transport"/>
    <property type="evidence" value="ECO:0007669"/>
    <property type="project" value="InterPro"/>
</dbReference>
<dbReference type="GO" id="GO:0048278">
    <property type="term" value="P:vesicle docking"/>
    <property type="evidence" value="ECO:0007669"/>
    <property type="project" value="TreeGrafter"/>
</dbReference>
<feature type="domain" description="T-SNARE coiled-coil homology" evidence="10">
    <location>
        <begin position="159"/>
        <end position="221"/>
    </location>
</feature>
<dbReference type="PANTHER" id="PTHR19957">
    <property type="entry name" value="SYNTAXIN"/>
    <property type="match status" value="1"/>
</dbReference>
<keyword evidence="6" id="KW-0175">Coiled coil</keyword>
<evidence type="ECO:0000256" key="4">
    <source>
        <dbReference type="ARBA" id="ARBA00022692"/>
    </source>
</evidence>
<evidence type="ECO:0000256" key="3">
    <source>
        <dbReference type="ARBA" id="ARBA00022448"/>
    </source>
</evidence>
<dbReference type="SMART" id="SM00397">
    <property type="entry name" value="t_SNARE"/>
    <property type="match status" value="1"/>
</dbReference>
<dbReference type="GO" id="GO:0006888">
    <property type="term" value="P:endoplasmic reticulum to Golgi vesicle-mediated transport"/>
    <property type="evidence" value="ECO:0007669"/>
    <property type="project" value="TreeGrafter"/>
</dbReference>
<dbReference type="Proteomes" id="UP000601435">
    <property type="component" value="Unassembled WGS sequence"/>
</dbReference>
<dbReference type="AlphaFoldDB" id="A0A813C217"/>
<evidence type="ECO:0000256" key="9">
    <source>
        <dbReference type="SAM" id="Phobius"/>
    </source>
</evidence>
<organism evidence="11 12">
    <name type="scientific">Symbiodinium necroappetens</name>
    <dbReference type="NCBI Taxonomy" id="1628268"/>
    <lineage>
        <taxon>Eukaryota</taxon>
        <taxon>Sar</taxon>
        <taxon>Alveolata</taxon>
        <taxon>Dinophyceae</taxon>
        <taxon>Suessiales</taxon>
        <taxon>Symbiodiniaceae</taxon>
        <taxon>Symbiodinium</taxon>
    </lineage>
</organism>
<protein>
    <submittedName>
        <fullName evidence="11">SYP32 protein</fullName>
    </submittedName>
</protein>
<feature type="region of interest" description="Disordered" evidence="8">
    <location>
        <begin position="114"/>
        <end position="160"/>
    </location>
</feature>
<dbReference type="GO" id="GO:0000149">
    <property type="term" value="F:SNARE binding"/>
    <property type="evidence" value="ECO:0007669"/>
    <property type="project" value="TreeGrafter"/>
</dbReference>
<gene>
    <name evidence="11" type="primary">SYP32</name>
    <name evidence="11" type="ORF">SNEC2469_LOCUS32641</name>
</gene>
<evidence type="ECO:0000256" key="8">
    <source>
        <dbReference type="SAM" id="MobiDB-lite"/>
    </source>
</evidence>
<comment type="subcellular location">
    <subcellularLocation>
        <location evidence="1">Membrane</location>
        <topology evidence="1">Single-pass type IV membrane protein</topology>
    </subcellularLocation>
</comment>
<comment type="caution">
    <text evidence="11">The sequence shown here is derived from an EMBL/GenBank/DDBJ whole genome shotgun (WGS) entry which is preliminary data.</text>
</comment>
<dbReference type="InterPro" id="IPR045242">
    <property type="entry name" value="Syntaxin"/>
</dbReference>
<dbReference type="GO" id="GO:0031201">
    <property type="term" value="C:SNARE complex"/>
    <property type="evidence" value="ECO:0007669"/>
    <property type="project" value="TreeGrafter"/>
</dbReference>
<keyword evidence="5 9" id="KW-1133">Transmembrane helix</keyword>
<sequence>MTPHAQSELNRWSAEIGGEIHDASLKVAELRKMSKQKGIFNDKTNQIQELTHTVKQSIQLLNQKIEALEMKTKGSGPNKSYQAHSSALVDALKTRLLQVTKEFKDALEDRTKALEQQDKRRQMYTSGAGFDAGRQRPTPAGNPEDLEGGGGARAMSMQQGYHNSRAEAVQSVQKTIGELAQMFQKMAVMVTAQEEMIQRIDSDLDDTLDSTKKAQDNLLEYFHYISSNRALIIKVFLILIFFVIFFVVFLA</sequence>
<evidence type="ECO:0000256" key="6">
    <source>
        <dbReference type="ARBA" id="ARBA00023054"/>
    </source>
</evidence>
<dbReference type="EMBL" id="CAJNJA010083197">
    <property type="protein sequence ID" value="CAE7934456.1"/>
    <property type="molecule type" value="Genomic_DNA"/>
</dbReference>
<evidence type="ECO:0000256" key="7">
    <source>
        <dbReference type="ARBA" id="ARBA00023136"/>
    </source>
</evidence>
<dbReference type="GO" id="GO:0005484">
    <property type="term" value="F:SNAP receptor activity"/>
    <property type="evidence" value="ECO:0007669"/>
    <property type="project" value="InterPro"/>
</dbReference>
<dbReference type="GO" id="GO:0006906">
    <property type="term" value="P:vesicle fusion"/>
    <property type="evidence" value="ECO:0007669"/>
    <property type="project" value="TreeGrafter"/>
</dbReference>
<evidence type="ECO:0000256" key="1">
    <source>
        <dbReference type="ARBA" id="ARBA00004211"/>
    </source>
</evidence>
<accession>A0A813C217</accession>
<dbReference type="OrthoDB" id="421009at2759"/>
<dbReference type="InterPro" id="IPR010989">
    <property type="entry name" value="SNARE"/>
</dbReference>
<dbReference type="Pfam" id="PF05739">
    <property type="entry name" value="SNARE"/>
    <property type="match status" value="1"/>
</dbReference>
<reference evidence="11" key="1">
    <citation type="submission" date="2021-02" db="EMBL/GenBank/DDBJ databases">
        <authorList>
            <person name="Dougan E. K."/>
            <person name="Rhodes N."/>
            <person name="Thang M."/>
            <person name="Chan C."/>
        </authorList>
    </citation>
    <scope>NUCLEOTIDE SEQUENCE</scope>
</reference>
<keyword evidence="12" id="KW-1185">Reference proteome</keyword>
<feature type="transmembrane region" description="Helical" evidence="9">
    <location>
        <begin position="231"/>
        <end position="250"/>
    </location>
</feature>
<evidence type="ECO:0000313" key="12">
    <source>
        <dbReference type="Proteomes" id="UP000601435"/>
    </source>
</evidence>
<evidence type="ECO:0000256" key="5">
    <source>
        <dbReference type="ARBA" id="ARBA00022989"/>
    </source>
</evidence>
<keyword evidence="4 9" id="KW-0812">Transmembrane</keyword>
<dbReference type="InterPro" id="IPR006012">
    <property type="entry name" value="Syntaxin/epimorphin_CS"/>
</dbReference>
<proteinExistence type="inferred from homology"/>
<keyword evidence="3" id="KW-0813">Transport</keyword>
<dbReference type="PROSITE" id="PS00914">
    <property type="entry name" value="SYNTAXIN"/>
    <property type="match status" value="1"/>
</dbReference>
<dbReference type="SUPFAM" id="SSF47661">
    <property type="entry name" value="t-snare proteins"/>
    <property type="match status" value="1"/>
</dbReference>
<evidence type="ECO:0000313" key="11">
    <source>
        <dbReference type="EMBL" id="CAE7934456.1"/>
    </source>
</evidence>
<dbReference type="PROSITE" id="PS50192">
    <property type="entry name" value="T_SNARE"/>
    <property type="match status" value="1"/>
</dbReference>
<dbReference type="GO" id="GO:0000139">
    <property type="term" value="C:Golgi membrane"/>
    <property type="evidence" value="ECO:0007669"/>
    <property type="project" value="TreeGrafter"/>
</dbReference>
<dbReference type="InterPro" id="IPR000727">
    <property type="entry name" value="T_SNARE_dom"/>
</dbReference>
<dbReference type="PANTHER" id="PTHR19957:SF3">
    <property type="entry name" value="SYNTAXIN-5"/>
    <property type="match status" value="1"/>
</dbReference>
<comment type="similarity">
    <text evidence="2">Belongs to the syntaxin family.</text>
</comment>
<evidence type="ECO:0000256" key="2">
    <source>
        <dbReference type="ARBA" id="ARBA00009063"/>
    </source>
</evidence>
<evidence type="ECO:0000259" key="10">
    <source>
        <dbReference type="PROSITE" id="PS50192"/>
    </source>
</evidence>
<dbReference type="CDD" id="cd15844">
    <property type="entry name" value="SNARE_syntaxin5"/>
    <property type="match status" value="1"/>
</dbReference>
<name>A0A813C217_9DINO</name>
<dbReference type="Gene3D" id="1.20.58.70">
    <property type="match status" value="1"/>
</dbReference>